<accession>A0A2D2D068</accession>
<dbReference type="GO" id="GO:0008855">
    <property type="term" value="F:exodeoxyribonuclease VII activity"/>
    <property type="evidence" value="ECO:0007669"/>
    <property type="project" value="UniProtKB-UniRule"/>
</dbReference>
<comment type="subcellular location">
    <subcellularLocation>
        <location evidence="6">Cytoplasm</location>
    </subcellularLocation>
</comment>
<evidence type="ECO:0000256" key="6">
    <source>
        <dbReference type="HAMAP-Rule" id="MF_00337"/>
    </source>
</evidence>
<evidence type="ECO:0000256" key="4">
    <source>
        <dbReference type="ARBA" id="ARBA00022801"/>
    </source>
</evidence>
<reference evidence="8" key="1">
    <citation type="submission" date="2017-10" db="EMBL/GenBank/DDBJ databases">
        <title>Completed PacBio SMRT sequence of Methylosinus trichosporium OB3b reveals presence of a third large plasmid.</title>
        <authorList>
            <person name="Charles T.C."/>
            <person name="Lynch M.D.J."/>
            <person name="Heil J.R."/>
            <person name="Cheng J."/>
        </authorList>
    </citation>
    <scope>NUCLEOTIDE SEQUENCE [LARGE SCALE GENOMIC DNA]</scope>
    <source>
        <strain evidence="8">OB3b</strain>
    </source>
</reference>
<comment type="similarity">
    <text evidence="1 6">Belongs to the XseB family.</text>
</comment>
<sequence length="82" mass="8955">MSDANSDIDALPFEKAIQELEEIVGKLEKASVSLDDSVKLYERGEALKKRCDALLREAEARIEKITLAADGQPKGVAPLDVE</sequence>
<dbReference type="NCBIfam" id="TIGR01280">
    <property type="entry name" value="xseB"/>
    <property type="match status" value="1"/>
</dbReference>
<evidence type="ECO:0000256" key="1">
    <source>
        <dbReference type="ARBA" id="ARBA00009998"/>
    </source>
</evidence>
<evidence type="ECO:0000313" key="7">
    <source>
        <dbReference type="EMBL" id="ATQ68413.1"/>
    </source>
</evidence>
<gene>
    <name evidence="6" type="primary">xseB</name>
    <name evidence="7" type="ORF">CQW49_11355</name>
</gene>
<protein>
    <recommendedName>
        <fullName evidence="6">Exodeoxyribonuclease 7 small subunit</fullName>
        <ecNumber evidence="6">3.1.11.6</ecNumber>
    </recommendedName>
    <alternativeName>
        <fullName evidence="6">Exodeoxyribonuclease VII small subunit</fullName>
        <shortName evidence="6">Exonuclease VII small subunit</shortName>
    </alternativeName>
</protein>
<dbReference type="Gene3D" id="1.10.287.1040">
    <property type="entry name" value="Exonuclease VII, small subunit"/>
    <property type="match status" value="1"/>
</dbReference>
<dbReference type="PANTHER" id="PTHR34137:SF1">
    <property type="entry name" value="EXODEOXYRIBONUCLEASE 7 SMALL SUBUNIT"/>
    <property type="match status" value="1"/>
</dbReference>
<dbReference type="HAMAP" id="MF_00337">
    <property type="entry name" value="Exonuc_7_S"/>
    <property type="match status" value="1"/>
</dbReference>
<comment type="function">
    <text evidence="6">Bidirectionally degrades single-stranded DNA into large acid-insoluble oligonucleotides, which are then degraded further into small acid-soluble oligonucleotides.</text>
</comment>
<keyword evidence="4 6" id="KW-0378">Hydrolase</keyword>
<dbReference type="SUPFAM" id="SSF116842">
    <property type="entry name" value="XseB-like"/>
    <property type="match status" value="1"/>
</dbReference>
<dbReference type="RefSeq" id="WP_003614190.1">
    <property type="nucleotide sequence ID" value="NZ_ADVE02000001.1"/>
</dbReference>
<dbReference type="GO" id="GO:0006308">
    <property type="term" value="P:DNA catabolic process"/>
    <property type="evidence" value="ECO:0007669"/>
    <property type="project" value="UniProtKB-UniRule"/>
</dbReference>
<evidence type="ECO:0000256" key="3">
    <source>
        <dbReference type="ARBA" id="ARBA00022722"/>
    </source>
</evidence>
<dbReference type="STRING" id="595536.GCA_000178815_02895"/>
<dbReference type="AlphaFoldDB" id="A0A2D2D068"/>
<keyword evidence="2 6" id="KW-0963">Cytoplasm</keyword>
<keyword evidence="3 6" id="KW-0540">Nuclease</keyword>
<dbReference type="InterPro" id="IPR037004">
    <property type="entry name" value="Exonuc_VII_ssu_sf"/>
</dbReference>
<comment type="catalytic activity">
    <reaction evidence="6">
        <text>Exonucleolytic cleavage in either 5'- to 3'- or 3'- to 5'-direction to yield nucleoside 5'-phosphates.</text>
        <dbReference type="EC" id="3.1.11.6"/>
    </reaction>
</comment>
<comment type="subunit">
    <text evidence="6">Heterooligomer composed of large and small subunits.</text>
</comment>
<dbReference type="PANTHER" id="PTHR34137">
    <property type="entry name" value="EXODEOXYRIBONUCLEASE 7 SMALL SUBUNIT"/>
    <property type="match status" value="1"/>
</dbReference>
<evidence type="ECO:0000256" key="2">
    <source>
        <dbReference type="ARBA" id="ARBA00022490"/>
    </source>
</evidence>
<dbReference type="EMBL" id="CP023737">
    <property type="protein sequence ID" value="ATQ68413.1"/>
    <property type="molecule type" value="Genomic_DNA"/>
</dbReference>
<evidence type="ECO:0000256" key="5">
    <source>
        <dbReference type="ARBA" id="ARBA00022839"/>
    </source>
</evidence>
<dbReference type="Pfam" id="PF02609">
    <property type="entry name" value="Exonuc_VII_S"/>
    <property type="match status" value="1"/>
</dbReference>
<keyword evidence="8" id="KW-1185">Reference proteome</keyword>
<dbReference type="Proteomes" id="UP000230709">
    <property type="component" value="Chromosome"/>
</dbReference>
<dbReference type="InterPro" id="IPR003761">
    <property type="entry name" value="Exonuc_VII_S"/>
</dbReference>
<dbReference type="GO" id="GO:0009318">
    <property type="term" value="C:exodeoxyribonuclease VII complex"/>
    <property type="evidence" value="ECO:0007669"/>
    <property type="project" value="UniProtKB-UniRule"/>
</dbReference>
<name>A0A2D2D068_METT3</name>
<keyword evidence="5 6" id="KW-0269">Exonuclease</keyword>
<dbReference type="GO" id="GO:0005829">
    <property type="term" value="C:cytosol"/>
    <property type="evidence" value="ECO:0007669"/>
    <property type="project" value="TreeGrafter"/>
</dbReference>
<dbReference type="EC" id="3.1.11.6" evidence="6"/>
<dbReference type="KEGG" id="mtw:CQW49_11355"/>
<dbReference type="NCBIfam" id="NF002139">
    <property type="entry name" value="PRK00977.1-3"/>
    <property type="match status" value="1"/>
</dbReference>
<evidence type="ECO:0000313" key="8">
    <source>
        <dbReference type="Proteomes" id="UP000230709"/>
    </source>
</evidence>
<proteinExistence type="inferred from homology"/>
<organism evidence="7 8">
    <name type="scientific">Methylosinus trichosporium (strain ATCC 35070 / NCIMB 11131 / UNIQEM 75 / OB3b)</name>
    <dbReference type="NCBI Taxonomy" id="595536"/>
    <lineage>
        <taxon>Bacteria</taxon>
        <taxon>Pseudomonadati</taxon>
        <taxon>Pseudomonadota</taxon>
        <taxon>Alphaproteobacteria</taxon>
        <taxon>Hyphomicrobiales</taxon>
        <taxon>Methylocystaceae</taxon>
        <taxon>Methylosinus</taxon>
    </lineage>
</organism>